<dbReference type="OrthoDB" id="7195851at2"/>
<feature type="domain" description="Autotransporter" evidence="9">
    <location>
        <begin position="828"/>
        <end position="1104"/>
    </location>
</feature>
<dbReference type="NCBIfam" id="TIGR02601">
    <property type="entry name" value="autotrns_rpt"/>
    <property type="match status" value="1"/>
</dbReference>
<dbReference type="SUPFAM" id="SSF52743">
    <property type="entry name" value="Subtilisin-like"/>
    <property type="match status" value="1"/>
</dbReference>
<dbReference type="InterPro" id="IPR036852">
    <property type="entry name" value="Peptidase_S8/S53_dom_sf"/>
</dbReference>
<evidence type="ECO:0000256" key="8">
    <source>
        <dbReference type="SAM" id="SignalP"/>
    </source>
</evidence>
<evidence type="ECO:0000313" key="10">
    <source>
        <dbReference type="EMBL" id="ANF53523.1"/>
    </source>
</evidence>
<dbReference type="CDD" id="cd04848">
    <property type="entry name" value="Peptidases_S8_Autotransporter_serine_protease_like"/>
    <property type="match status" value="1"/>
</dbReference>
<dbReference type="PROSITE" id="PS00138">
    <property type="entry name" value="SUBTILASE_SER"/>
    <property type="match status" value="1"/>
</dbReference>
<name>A0A172Y2T8_9CAUL</name>
<dbReference type="InterPro" id="IPR022398">
    <property type="entry name" value="Peptidase_S8_His-AS"/>
</dbReference>
<dbReference type="STRING" id="588932.DA69_01295"/>
<dbReference type="GO" id="GO:0006508">
    <property type="term" value="P:proteolysis"/>
    <property type="evidence" value="ECO:0007669"/>
    <property type="project" value="UniProtKB-KW"/>
</dbReference>
<dbReference type="EMBL" id="CP015614">
    <property type="protein sequence ID" value="ANF53523.1"/>
    <property type="molecule type" value="Genomic_DNA"/>
</dbReference>
<protein>
    <submittedName>
        <fullName evidence="10">Autotransporter</fullName>
    </submittedName>
</protein>
<dbReference type="InterPro" id="IPR023828">
    <property type="entry name" value="Peptidase_S8_Ser-AS"/>
</dbReference>
<dbReference type="PRINTS" id="PR00723">
    <property type="entry name" value="SUBTILISIN"/>
</dbReference>
<dbReference type="AlphaFoldDB" id="A0A172Y2T8"/>
<keyword evidence="4 7" id="KW-0378">Hydrolase</keyword>
<dbReference type="Pfam" id="PF00082">
    <property type="entry name" value="Peptidase_S8"/>
    <property type="match status" value="1"/>
</dbReference>
<gene>
    <name evidence="10" type="ORF">DA69_01295</name>
</gene>
<dbReference type="InterPro" id="IPR011050">
    <property type="entry name" value="Pectin_lyase_fold/virulence"/>
</dbReference>
<evidence type="ECO:0000256" key="4">
    <source>
        <dbReference type="ARBA" id="ARBA00022801"/>
    </source>
</evidence>
<evidence type="ECO:0000256" key="1">
    <source>
        <dbReference type="ARBA" id="ARBA00011073"/>
    </source>
</evidence>
<dbReference type="SMART" id="SM00869">
    <property type="entry name" value="Autotransporter"/>
    <property type="match status" value="1"/>
</dbReference>
<evidence type="ECO:0000256" key="5">
    <source>
        <dbReference type="ARBA" id="ARBA00022825"/>
    </source>
</evidence>
<dbReference type="GO" id="GO:0004252">
    <property type="term" value="F:serine-type endopeptidase activity"/>
    <property type="evidence" value="ECO:0007669"/>
    <property type="project" value="UniProtKB-UniRule"/>
</dbReference>
<dbReference type="InterPro" id="IPR051048">
    <property type="entry name" value="Peptidase_S8/S53_subtilisin"/>
</dbReference>
<dbReference type="InterPro" id="IPR015500">
    <property type="entry name" value="Peptidase_S8_subtilisin-rel"/>
</dbReference>
<dbReference type="InterPro" id="IPR005546">
    <property type="entry name" value="Autotransporte_beta"/>
</dbReference>
<dbReference type="RefSeq" id="WP_025977825.1">
    <property type="nucleotide sequence ID" value="NZ_CP015614.1"/>
</dbReference>
<dbReference type="Gene3D" id="3.40.50.200">
    <property type="entry name" value="Peptidase S8/S53 domain"/>
    <property type="match status" value="2"/>
</dbReference>
<dbReference type="eggNOG" id="COG1404">
    <property type="taxonomic scope" value="Bacteria"/>
</dbReference>
<dbReference type="Gene3D" id="2.40.128.130">
    <property type="entry name" value="Autotransporter beta-domain"/>
    <property type="match status" value="1"/>
</dbReference>
<evidence type="ECO:0000259" key="9">
    <source>
        <dbReference type="PROSITE" id="PS51208"/>
    </source>
</evidence>
<dbReference type="KEGG" id="bne:DA69_01295"/>
<evidence type="ECO:0000256" key="7">
    <source>
        <dbReference type="PROSITE-ProRule" id="PRU01240"/>
    </source>
</evidence>
<dbReference type="Pfam" id="PF03797">
    <property type="entry name" value="Autotransporter"/>
    <property type="match status" value="1"/>
</dbReference>
<dbReference type="PROSITE" id="PS00137">
    <property type="entry name" value="SUBTILASE_HIS"/>
    <property type="match status" value="1"/>
</dbReference>
<dbReference type="SUPFAM" id="SSF103515">
    <property type="entry name" value="Autotransporter"/>
    <property type="match status" value="1"/>
</dbReference>
<evidence type="ECO:0000256" key="2">
    <source>
        <dbReference type="ARBA" id="ARBA00022670"/>
    </source>
</evidence>
<feature type="active site" description="Charge relay system" evidence="6 7">
    <location>
        <position position="459"/>
    </location>
</feature>
<dbReference type="InterPro" id="IPR036709">
    <property type="entry name" value="Autotransporte_beta_dom_sf"/>
</dbReference>
<accession>A0A172Y2T8</accession>
<keyword evidence="5 7" id="KW-0720">Serine protease</keyword>
<keyword evidence="2 7" id="KW-0645">Protease</keyword>
<dbReference type="PROSITE" id="PS51208">
    <property type="entry name" value="AUTOTRANSPORTER"/>
    <property type="match status" value="1"/>
</dbReference>
<dbReference type="Pfam" id="PF12951">
    <property type="entry name" value="PATR"/>
    <property type="match status" value="1"/>
</dbReference>
<dbReference type="InterPro" id="IPR034061">
    <property type="entry name" value="Peptidases_S8_Autotransporter"/>
</dbReference>
<feature type="active site" description="Charge relay system" evidence="6 7">
    <location>
        <position position="133"/>
    </location>
</feature>
<feature type="signal peptide" evidence="8">
    <location>
        <begin position="1"/>
        <end position="21"/>
    </location>
</feature>
<dbReference type="SUPFAM" id="SSF51126">
    <property type="entry name" value="Pectin lyase-like"/>
    <property type="match status" value="1"/>
</dbReference>
<comment type="similarity">
    <text evidence="1 7">Belongs to the peptidase S8 family.</text>
</comment>
<reference evidence="10 11" key="1">
    <citation type="journal article" date="2014" name="Genome Announc.">
        <title>Genome Sequence of a Promising Hydrogen-Producing Facultative Anaerobic Bacterium, Brevundimonas naejangsanensis Strain B1.</title>
        <authorList>
            <person name="Su H."/>
            <person name="Zhang T."/>
            <person name="Bao M."/>
            <person name="Jiang Y."/>
            <person name="Wang Y."/>
            <person name="Tan T."/>
        </authorList>
    </citation>
    <scope>NUCLEOTIDE SEQUENCE [LARGE SCALE GENOMIC DNA]</scope>
    <source>
        <strain evidence="10 11">B1</strain>
    </source>
</reference>
<organism evidence="10 11">
    <name type="scientific">Brevundimonas naejangsanensis</name>
    <dbReference type="NCBI Taxonomy" id="588932"/>
    <lineage>
        <taxon>Bacteria</taxon>
        <taxon>Pseudomonadati</taxon>
        <taxon>Pseudomonadota</taxon>
        <taxon>Alphaproteobacteria</taxon>
        <taxon>Caulobacterales</taxon>
        <taxon>Caulobacteraceae</taxon>
        <taxon>Brevundimonas</taxon>
    </lineage>
</organism>
<evidence type="ECO:0000313" key="11">
    <source>
        <dbReference type="Proteomes" id="UP000077603"/>
    </source>
</evidence>
<dbReference type="PANTHER" id="PTHR43399:SF4">
    <property type="entry name" value="CELL WALL-ASSOCIATED PROTEASE"/>
    <property type="match status" value="1"/>
</dbReference>
<dbReference type="eggNOG" id="COG4625">
    <property type="taxonomic scope" value="Bacteria"/>
</dbReference>
<keyword evidence="11" id="KW-1185">Reference proteome</keyword>
<feature type="chain" id="PRO_5008004178" evidence="8">
    <location>
        <begin position="22"/>
        <end position="1104"/>
    </location>
</feature>
<dbReference type="PANTHER" id="PTHR43399">
    <property type="entry name" value="SUBTILISIN-RELATED"/>
    <property type="match status" value="1"/>
</dbReference>
<dbReference type="Proteomes" id="UP000077603">
    <property type="component" value="Chromosome"/>
</dbReference>
<feature type="active site" description="Charge relay system" evidence="6 7">
    <location>
        <position position="91"/>
    </location>
</feature>
<keyword evidence="3 8" id="KW-0732">Signal</keyword>
<dbReference type="PROSITE" id="PS51892">
    <property type="entry name" value="SUBTILASE"/>
    <property type="match status" value="1"/>
</dbReference>
<sequence>MINAFKAGLLVAVAGSALVWASDASAQAPVAPPAGGFYMADGSRTADYQAALASWREDAQFSIDYSKAYLGLEHAYALGLTGKGLTVGVNDAGVYMDHPLFGGAGKIKGLNTVVSDDYGNNGRINPRRGWEGHGTHVAGTIGGGRMEGELMFGNAFGANIYSATTNFAAGDFLWFRDVYINGDIVSTPQANIIDLAATGEVRIINNSWGSSNSLPFNASEALVRQTFGPRSNYGDFYKPVLDNDVLVVFSTGNGGGAHAGIDAAAPMFDPRLRSNWLSVANYTGALTPSPSTSFCGQTATWCVAGPGHQIISAVPGFDFDFNAIVAMYRPADYISLYTPTTVAALQNAAVNRFLGTLNAYLNAKFAAEAAGLPFDEAAARRRVAEDAVAITLISGGRMGDPDGFTSQLASLLTSAGNMAILTPAFSSDVLTQANALLMQRLESLITYTGPGYAAYTGTSMAAPNISGFAALLMEHFPEYDTALISDILVSSSLDLDAPGVDLRSGWGAPQMEVALKGPTALRDVRDVDVRVGTVDVWSNDIGDARDRYSAEVLASFPDDIGGIVKKGGGELILTGNNDYTGATRVEGGLLTVNGSLINSTSTVAELGMLGGLGRLADVVVEKGGVLSPGDTANPFGTLTIANDLLFKDGSYLWIRSSVNGAQHSRVAVEGATTLEGGEVILKADQGEWNLRTRMNILQSAGGVTGAFAGAKSDLAFLKPILTYDANTVKLTLVRNDVTIASVGTTPNTKAVGGALDVMTASIIPDAPAGRNTALEDAILDGSFDNVRGALNSLTGEVHATLAGVATGDSRFIRDAMLTRGRNGTTEAVDGRGVAVWASGVFGSGRQDNGELAGFRSETSGYLAGVEKTLNGRSHIGVAVGESQSEIRANRLSSTGEVKTQHIGVYGAASLGAFDFRLGGAWMDSRTRTDRTASLNRFNEQLTGRYDGEAWQAYGEVSWRKPVMGSTVLEPYLNYTRVEYDADVVERGGDAALSGDVSQTSDLLTAGLRTETYLAGGNGRPALSAVGHLAWTEDLSGDGPVFNAAFSDGPVFRVEGADLNSGALQAGLGFNIEANKSTNIEVGYSGVFNDDYKDHRLTGRVSFRF</sequence>
<dbReference type="InterPro" id="IPR013425">
    <property type="entry name" value="Autotrns_rpt"/>
</dbReference>
<evidence type="ECO:0000256" key="3">
    <source>
        <dbReference type="ARBA" id="ARBA00022729"/>
    </source>
</evidence>
<dbReference type="InterPro" id="IPR000209">
    <property type="entry name" value="Peptidase_S8/S53_dom"/>
</dbReference>
<proteinExistence type="inferred from homology"/>
<evidence type="ECO:0000256" key="6">
    <source>
        <dbReference type="PIRSR" id="PIRSR615500-1"/>
    </source>
</evidence>